<protein>
    <recommendedName>
        <fullName evidence="5 17">Epoxyqueuosine reductase QueH</fullName>
        <ecNumber evidence="4 17">1.17.99.6</ecNumber>
    </recommendedName>
    <alternativeName>
        <fullName evidence="15 17">Queuosine biosynthesis protein QueH</fullName>
    </alternativeName>
</protein>
<keyword evidence="13 17" id="KW-1015">Disulfide bond</keyword>
<dbReference type="GO" id="GO:0051539">
    <property type="term" value="F:4 iron, 4 sulfur cluster binding"/>
    <property type="evidence" value="ECO:0007669"/>
    <property type="project" value="UniProtKB-UniRule"/>
</dbReference>
<accession>A0A953LX62</accession>
<gene>
    <name evidence="17" type="primary">queH</name>
    <name evidence="18" type="ORF">K8I29_10630</name>
</gene>
<feature type="binding site" evidence="17">
    <location>
        <position position="8"/>
    </location>
    <ligand>
        <name>[4Fe-4S] cluster</name>
        <dbReference type="ChEBI" id="CHEBI:49883"/>
    </ligand>
</feature>
<dbReference type="PANTHER" id="PTHR36701:SF1">
    <property type="entry name" value="EPOXYQUEUOSINE REDUCTASE QUEH"/>
    <property type="match status" value="1"/>
</dbReference>
<dbReference type="HAMAP" id="MF_02089">
    <property type="entry name" value="QueH"/>
    <property type="match status" value="1"/>
</dbReference>
<keyword evidence="6 17" id="KW-0004">4Fe-4S</keyword>
<dbReference type="GO" id="GO:0046872">
    <property type="term" value="F:metal ion binding"/>
    <property type="evidence" value="ECO:0007669"/>
    <property type="project" value="UniProtKB-KW"/>
</dbReference>
<dbReference type="Pfam" id="PF02677">
    <property type="entry name" value="QueH"/>
    <property type="match status" value="1"/>
</dbReference>
<dbReference type="EC" id="1.17.99.6" evidence="4 17"/>
<comment type="catalytic activity">
    <reaction evidence="16 17">
        <text>epoxyqueuosine(34) in tRNA + AH2 = queuosine(34) in tRNA + A + H2O</text>
        <dbReference type="Rhea" id="RHEA:32159"/>
        <dbReference type="Rhea" id="RHEA-COMP:18571"/>
        <dbReference type="Rhea" id="RHEA-COMP:18582"/>
        <dbReference type="ChEBI" id="CHEBI:13193"/>
        <dbReference type="ChEBI" id="CHEBI:15377"/>
        <dbReference type="ChEBI" id="CHEBI:17499"/>
        <dbReference type="ChEBI" id="CHEBI:194431"/>
        <dbReference type="ChEBI" id="CHEBI:194443"/>
        <dbReference type="EC" id="1.17.99.6"/>
    </reaction>
</comment>
<dbReference type="AlphaFoldDB" id="A0A953LX62"/>
<proteinExistence type="inferred from homology"/>
<evidence type="ECO:0000256" key="5">
    <source>
        <dbReference type="ARBA" id="ARBA00016895"/>
    </source>
</evidence>
<feature type="binding site" evidence="17">
    <location>
        <position position="9"/>
    </location>
    <ligand>
        <name>[4Fe-4S] cluster</name>
        <dbReference type="ChEBI" id="CHEBI:49883"/>
    </ligand>
</feature>
<keyword evidence="14 17" id="KW-0676">Redox-active center</keyword>
<dbReference type="Proteomes" id="UP000705867">
    <property type="component" value="Unassembled WGS sequence"/>
</dbReference>
<evidence type="ECO:0000256" key="10">
    <source>
        <dbReference type="ARBA" id="ARBA00023002"/>
    </source>
</evidence>
<dbReference type="PANTHER" id="PTHR36701">
    <property type="entry name" value="EPOXYQUEUOSINE REDUCTASE QUEH"/>
    <property type="match status" value="1"/>
</dbReference>
<keyword evidence="8 17" id="KW-0479">Metal-binding</keyword>
<feature type="binding site" evidence="17">
    <location>
        <position position="83"/>
    </location>
    <ligand>
        <name>[4Fe-4S] cluster</name>
        <dbReference type="ChEBI" id="CHEBI:49883"/>
    </ligand>
</feature>
<comment type="function">
    <text evidence="1 17">Catalyzes the conversion of epoxyqueuosine (oQ) to queuosine (Q), which is a hypermodified base found in the wobble positions of tRNA(Asp), tRNA(Asn), tRNA(His) and tRNA(Tyr).</text>
</comment>
<comment type="similarity">
    <text evidence="3 17">Belongs to the QueH family.</text>
</comment>
<evidence type="ECO:0000256" key="17">
    <source>
        <dbReference type="HAMAP-Rule" id="MF_02089"/>
    </source>
</evidence>
<comment type="pathway">
    <text evidence="2 17">tRNA modification; tRNA-queuosine biosynthesis.</text>
</comment>
<keyword evidence="11 17" id="KW-0408">Iron</keyword>
<feature type="disulfide bond" description="Redox-active" evidence="17">
    <location>
        <begin position="163"/>
        <end position="165"/>
    </location>
</feature>
<sequence>MKLLMHLCCAPCAVYPLQAVRKRGIEVAGFWFNPNIHPVTEYRSRLDALKELQDLWNLDIAYRDEYGLKEYLRNVVGHEENRCGYCYTVRLEETARTARETGADAFTTSLLVSPYQKFDMIVEAGKAMQERYSVEFFAEDFRDGFREGRRISGEMNLYRQKYCGCIYSEMERYSRTKR</sequence>
<reference evidence="18" key="2">
    <citation type="submission" date="2021-08" db="EMBL/GenBank/DDBJ databases">
        <authorList>
            <person name="Dalcin Martins P."/>
        </authorList>
    </citation>
    <scope>NUCLEOTIDE SEQUENCE</scope>
    <source>
        <strain evidence="18">MAG_39</strain>
    </source>
</reference>
<evidence type="ECO:0000256" key="7">
    <source>
        <dbReference type="ARBA" id="ARBA00022694"/>
    </source>
</evidence>
<evidence type="ECO:0000256" key="3">
    <source>
        <dbReference type="ARBA" id="ARBA00008207"/>
    </source>
</evidence>
<dbReference type="EMBL" id="JAIOIV010000082">
    <property type="protein sequence ID" value="MBZ0156646.1"/>
    <property type="molecule type" value="Genomic_DNA"/>
</dbReference>
<evidence type="ECO:0000256" key="12">
    <source>
        <dbReference type="ARBA" id="ARBA00023014"/>
    </source>
</evidence>
<dbReference type="GO" id="GO:0052693">
    <property type="term" value="F:epoxyqueuosine reductase activity"/>
    <property type="evidence" value="ECO:0007669"/>
    <property type="project" value="UniProtKB-UniRule"/>
</dbReference>
<evidence type="ECO:0000256" key="2">
    <source>
        <dbReference type="ARBA" id="ARBA00004691"/>
    </source>
</evidence>
<evidence type="ECO:0000256" key="15">
    <source>
        <dbReference type="ARBA" id="ARBA00031446"/>
    </source>
</evidence>
<keyword evidence="7 17" id="KW-0819">tRNA processing</keyword>
<evidence type="ECO:0000313" key="18">
    <source>
        <dbReference type="EMBL" id="MBZ0156646.1"/>
    </source>
</evidence>
<evidence type="ECO:0000256" key="13">
    <source>
        <dbReference type="ARBA" id="ARBA00023157"/>
    </source>
</evidence>
<keyword evidence="9 17" id="KW-0671">Queuosine biosynthesis</keyword>
<evidence type="ECO:0000313" key="19">
    <source>
        <dbReference type="Proteomes" id="UP000705867"/>
    </source>
</evidence>
<keyword evidence="12 17" id="KW-0411">Iron-sulfur</keyword>
<evidence type="ECO:0000256" key="6">
    <source>
        <dbReference type="ARBA" id="ARBA00022485"/>
    </source>
</evidence>
<name>A0A953LX62_9BACT</name>
<evidence type="ECO:0000256" key="14">
    <source>
        <dbReference type="ARBA" id="ARBA00023284"/>
    </source>
</evidence>
<evidence type="ECO:0000256" key="9">
    <source>
        <dbReference type="ARBA" id="ARBA00022785"/>
    </source>
</evidence>
<dbReference type="GO" id="GO:0008616">
    <property type="term" value="P:tRNA queuosine(34) biosynthetic process"/>
    <property type="evidence" value="ECO:0007669"/>
    <property type="project" value="UniProtKB-UniRule"/>
</dbReference>
<organism evidence="18 19">
    <name type="scientific">Candidatus Nitrobium versatile</name>
    <dbReference type="NCBI Taxonomy" id="2884831"/>
    <lineage>
        <taxon>Bacteria</taxon>
        <taxon>Pseudomonadati</taxon>
        <taxon>Nitrospirota</taxon>
        <taxon>Nitrospiria</taxon>
        <taxon>Nitrospirales</taxon>
        <taxon>Nitrospiraceae</taxon>
        <taxon>Candidatus Nitrobium</taxon>
    </lineage>
</organism>
<evidence type="ECO:0000256" key="1">
    <source>
        <dbReference type="ARBA" id="ARBA00002268"/>
    </source>
</evidence>
<reference evidence="18" key="1">
    <citation type="journal article" date="2021" name="bioRxiv">
        <title>Unraveling nitrogen, sulfur and carbon metabolic pathways and microbial community transcriptional responses to substrate deprivation and toxicity stresses in a bioreactor mimicking anoxic brackish coastal sediment conditions.</title>
        <authorList>
            <person name="Martins P.D."/>
            <person name="Echeveste M.J."/>
            <person name="Arshad A."/>
            <person name="Kurth J."/>
            <person name="Ouboter H."/>
            <person name="Jetten M.S.M."/>
            <person name="Welte C.U."/>
        </authorList>
    </citation>
    <scope>NUCLEOTIDE SEQUENCE</scope>
    <source>
        <strain evidence="18">MAG_39</strain>
    </source>
</reference>
<evidence type="ECO:0000256" key="4">
    <source>
        <dbReference type="ARBA" id="ARBA00012622"/>
    </source>
</evidence>
<dbReference type="InterPro" id="IPR003828">
    <property type="entry name" value="QueH"/>
</dbReference>
<evidence type="ECO:0000256" key="16">
    <source>
        <dbReference type="ARBA" id="ARBA00047415"/>
    </source>
</evidence>
<feature type="binding site" evidence="17">
    <location>
        <position position="86"/>
    </location>
    <ligand>
        <name>[4Fe-4S] cluster</name>
        <dbReference type="ChEBI" id="CHEBI:49883"/>
    </ligand>
</feature>
<evidence type="ECO:0000256" key="8">
    <source>
        <dbReference type="ARBA" id="ARBA00022723"/>
    </source>
</evidence>
<evidence type="ECO:0000256" key="11">
    <source>
        <dbReference type="ARBA" id="ARBA00023004"/>
    </source>
</evidence>
<keyword evidence="10 17" id="KW-0560">Oxidoreductase</keyword>
<comment type="caution">
    <text evidence="18">The sequence shown here is derived from an EMBL/GenBank/DDBJ whole genome shotgun (WGS) entry which is preliminary data.</text>
</comment>